<proteinExistence type="predicted"/>
<dbReference type="SMART" id="SM00387">
    <property type="entry name" value="HATPase_c"/>
    <property type="match status" value="1"/>
</dbReference>
<dbReference type="InterPro" id="IPR050351">
    <property type="entry name" value="BphY/WalK/GraS-like"/>
</dbReference>
<evidence type="ECO:0000259" key="13">
    <source>
        <dbReference type="PROSITE" id="PS50109"/>
    </source>
</evidence>
<dbReference type="SMART" id="SM00388">
    <property type="entry name" value="HisKA"/>
    <property type="match status" value="1"/>
</dbReference>
<keyword evidence="15" id="KW-1185">Reference proteome</keyword>
<accession>H6LKF2</accession>
<keyword evidence="9 12" id="KW-1133">Transmembrane helix</keyword>
<evidence type="ECO:0000256" key="3">
    <source>
        <dbReference type="ARBA" id="ARBA00012438"/>
    </source>
</evidence>
<reference evidence="15" key="1">
    <citation type="submission" date="2011-07" db="EMBL/GenBank/DDBJ databases">
        <title>Complete genome sequence of Acetobacterium woodii.</title>
        <authorList>
            <person name="Poehlein A."/>
            <person name="Schmidt S."/>
            <person name="Kaster A.-K."/>
            <person name="Goenrich M."/>
            <person name="Vollmers J."/>
            <person name="Thuermer A."/>
            <person name="Gottschalk G."/>
            <person name="Thauer R.K."/>
            <person name="Daniel R."/>
            <person name="Mueller V."/>
        </authorList>
    </citation>
    <scope>NUCLEOTIDE SEQUENCE [LARGE SCALE GENOMIC DNA]</scope>
    <source>
        <strain evidence="15">ATCC 29683 / DSM 1030 / JCM 2381 / KCTC 1655 / WB1</strain>
    </source>
</reference>
<keyword evidence="4" id="KW-1003">Cell membrane</keyword>
<evidence type="ECO:0000256" key="4">
    <source>
        <dbReference type="ARBA" id="ARBA00022475"/>
    </source>
</evidence>
<dbReference type="GO" id="GO:0000155">
    <property type="term" value="F:phosphorelay sensor kinase activity"/>
    <property type="evidence" value="ECO:0007669"/>
    <property type="project" value="InterPro"/>
</dbReference>
<dbReference type="HOGENOM" id="CLU_000445_13_1_9"/>
<evidence type="ECO:0000256" key="9">
    <source>
        <dbReference type="ARBA" id="ARBA00022989"/>
    </source>
</evidence>
<gene>
    <name evidence="14" type="ordered locus">Awo_c07480</name>
</gene>
<dbReference type="Pfam" id="PF02518">
    <property type="entry name" value="HATPase_c"/>
    <property type="match status" value="1"/>
</dbReference>
<dbReference type="AlphaFoldDB" id="H6LKF2"/>
<dbReference type="EC" id="2.7.13.3" evidence="3"/>
<feature type="domain" description="Histidine kinase" evidence="13">
    <location>
        <begin position="127"/>
        <end position="336"/>
    </location>
</feature>
<dbReference type="InterPro" id="IPR036890">
    <property type="entry name" value="HATPase_C_sf"/>
</dbReference>
<evidence type="ECO:0000256" key="6">
    <source>
        <dbReference type="ARBA" id="ARBA00022679"/>
    </source>
</evidence>
<feature type="transmembrane region" description="Helical" evidence="12">
    <location>
        <begin position="12"/>
        <end position="30"/>
    </location>
</feature>
<dbReference type="PANTHER" id="PTHR45453">
    <property type="entry name" value="PHOSPHATE REGULON SENSOR PROTEIN PHOR"/>
    <property type="match status" value="1"/>
</dbReference>
<keyword evidence="8 14" id="KW-0418">Kinase</keyword>
<evidence type="ECO:0000256" key="10">
    <source>
        <dbReference type="ARBA" id="ARBA00023012"/>
    </source>
</evidence>
<dbReference type="Gene3D" id="3.30.565.10">
    <property type="entry name" value="Histidine kinase-like ATPase, C-terminal domain"/>
    <property type="match status" value="1"/>
</dbReference>
<protein>
    <recommendedName>
        <fullName evidence="3">histidine kinase</fullName>
        <ecNumber evidence="3">2.7.13.3</ecNumber>
    </recommendedName>
</protein>
<dbReference type="InterPro" id="IPR004358">
    <property type="entry name" value="Sig_transdc_His_kin-like_C"/>
</dbReference>
<comment type="subcellular location">
    <subcellularLocation>
        <location evidence="2">Cell membrane</location>
        <topology evidence="2">Multi-pass membrane protein</topology>
    </subcellularLocation>
</comment>
<evidence type="ECO:0000256" key="1">
    <source>
        <dbReference type="ARBA" id="ARBA00000085"/>
    </source>
</evidence>
<dbReference type="GO" id="GO:0016036">
    <property type="term" value="P:cellular response to phosphate starvation"/>
    <property type="evidence" value="ECO:0007669"/>
    <property type="project" value="TreeGrafter"/>
</dbReference>
<dbReference type="InterPro" id="IPR003594">
    <property type="entry name" value="HATPase_dom"/>
</dbReference>
<dbReference type="InterPro" id="IPR005467">
    <property type="entry name" value="His_kinase_dom"/>
</dbReference>
<name>H6LKF2_ACEWD</name>
<dbReference type="PRINTS" id="PR00344">
    <property type="entry name" value="BCTRLSENSOR"/>
</dbReference>
<dbReference type="EMBL" id="CP002987">
    <property type="protein sequence ID" value="AFA47542.1"/>
    <property type="molecule type" value="Genomic_DNA"/>
</dbReference>
<organism evidence="14 15">
    <name type="scientific">Acetobacterium woodii (strain ATCC 29683 / DSM 1030 / JCM 2381 / KCTC 1655 / WB1)</name>
    <dbReference type="NCBI Taxonomy" id="931626"/>
    <lineage>
        <taxon>Bacteria</taxon>
        <taxon>Bacillati</taxon>
        <taxon>Bacillota</taxon>
        <taxon>Clostridia</taxon>
        <taxon>Eubacteriales</taxon>
        <taxon>Eubacteriaceae</taxon>
        <taxon>Acetobacterium</taxon>
    </lineage>
</organism>
<evidence type="ECO:0000313" key="14">
    <source>
        <dbReference type="EMBL" id="AFA47542.1"/>
    </source>
</evidence>
<dbReference type="PROSITE" id="PS50109">
    <property type="entry name" value="HIS_KIN"/>
    <property type="match status" value="1"/>
</dbReference>
<evidence type="ECO:0000256" key="2">
    <source>
        <dbReference type="ARBA" id="ARBA00004651"/>
    </source>
</evidence>
<dbReference type="CDD" id="cd00082">
    <property type="entry name" value="HisKA"/>
    <property type="match status" value="1"/>
</dbReference>
<dbReference type="SUPFAM" id="SSF47384">
    <property type="entry name" value="Homodimeric domain of signal transducing histidine kinase"/>
    <property type="match status" value="1"/>
</dbReference>
<dbReference type="InterPro" id="IPR003661">
    <property type="entry name" value="HisK_dim/P_dom"/>
</dbReference>
<dbReference type="GO" id="GO:0005886">
    <property type="term" value="C:plasma membrane"/>
    <property type="evidence" value="ECO:0007669"/>
    <property type="project" value="UniProtKB-SubCell"/>
</dbReference>
<keyword evidence="5" id="KW-0597">Phosphoprotein</keyword>
<dbReference type="GO" id="GO:0004721">
    <property type="term" value="F:phosphoprotein phosphatase activity"/>
    <property type="evidence" value="ECO:0007669"/>
    <property type="project" value="TreeGrafter"/>
</dbReference>
<keyword evidence="6" id="KW-0808">Transferase</keyword>
<dbReference type="Proteomes" id="UP000007177">
    <property type="component" value="Chromosome"/>
</dbReference>
<evidence type="ECO:0000313" key="15">
    <source>
        <dbReference type="Proteomes" id="UP000007177"/>
    </source>
</evidence>
<dbReference type="OrthoDB" id="9780487at2"/>
<evidence type="ECO:0000256" key="5">
    <source>
        <dbReference type="ARBA" id="ARBA00022553"/>
    </source>
</evidence>
<dbReference type="RefSeq" id="WP_014355145.1">
    <property type="nucleotide sequence ID" value="NC_016894.1"/>
</dbReference>
<dbReference type="eggNOG" id="COG2205">
    <property type="taxonomic scope" value="Bacteria"/>
</dbReference>
<evidence type="ECO:0000256" key="7">
    <source>
        <dbReference type="ARBA" id="ARBA00022692"/>
    </source>
</evidence>
<comment type="catalytic activity">
    <reaction evidence="1">
        <text>ATP + protein L-histidine = ADP + protein N-phospho-L-histidine.</text>
        <dbReference type="EC" id="2.7.13.3"/>
    </reaction>
</comment>
<sequence length="341" mass="39398">MTLKDYLADKKYLIFVYSITVLFTGIMIAIGESVAVNQSNGLYVVEVSLLLFIIYLAVDFILKNKYYQRLKKISDREGLDWVNSLPAPISSEQRIYNELLQKQYLAINKKLNEYQTKGIENREFITMWVHEIKTPIAVEKLIIENSLDHPSEEVLYSIMDEIDKIEDFVQMTLFYSRTDDFAQDYLINRINLKKVVNEGIKREFSSITNKKLKLQLKNLDWQIDSDEKWLGFMVKQILDNAIKYSVTDGEISIYGEAHEAEVILIIEDEGAGIKEEDIRRVFDKNFTGSNGRKSVTATGMGLYLSQKIARKLGHRITISSDSGKGTKVIIHFPVWNDFYDV</sequence>
<keyword evidence="7 12" id="KW-0812">Transmembrane</keyword>
<dbReference type="PANTHER" id="PTHR45453:SF2">
    <property type="entry name" value="HISTIDINE KINASE"/>
    <property type="match status" value="1"/>
</dbReference>
<evidence type="ECO:0000256" key="12">
    <source>
        <dbReference type="SAM" id="Phobius"/>
    </source>
</evidence>
<dbReference type="SUPFAM" id="SSF55874">
    <property type="entry name" value="ATPase domain of HSP90 chaperone/DNA topoisomerase II/histidine kinase"/>
    <property type="match status" value="1"/>
</dbReference>
<dbReference type="STRING" id="931626.Awo_c07480"/>
<dbReference type="InterPro" id="IPR036097">
    <property type="entry name" value="HisK_dim/P_sf"/>
</dbReference>
<keyword evidence="11 12" id="KW-0472">Membrane</keyword>
<dbReference type="KEGG" id="awo:Awo_c07480"/>
<keyword evidence="10" id="KW-0902">Two-component regulatory system</keyword>
<reference evidence="14 15" key="2">
    <citation type="journal article" date="2012" name="PLoS ONE">
        <title>An ancient pathway combining carbon dioxide fixation with the generation and utilization of a sodium ion gradient for ATP synthesis.</title>
        <authorList>
            <person name="Poehlein A."/>
            <person name="Schmidt S."/>
            <person name="Kaster A.K."/>
            <person name="Goenrich M."/>
            <person name="Vollmers J."/>
            <person name="Thurmer A."/>
            <person name="Bertsch J."/>
            <person name="Schuchmann K."/>
            <person name="Voigt B."/>
            <person name="Hecker M."/>
            <person name="Daniel R."/>
            <person name="Thauer R.K."/>
            <person name="Gottschalk G."/>
            <person name="Muller V."/>
        </authorList>
    </citation>
    <scope>NUCLEOTIDE SEQUENCE [LARGE SCALE GENOMIC DNA]</scope>
    <source>
        <strain evidence="15">ATCC 29683 / DSM 1030 / JCM 2381 / KCTC 1655 / WB1</strain>
    </source>
</reference>
<evidence type="ECO:0000256" key="8">
    <source>
        <dbReference type="ARBA" id="ARBA00022777"/>
    </source>
</evidence>
<feature type="transmembrane region" description="Helical" evidence="12">
    <location>
        <begin position="42"/>
        <end position="62"/>
    </location>
</feature>
<evidence type="ECO:0000256" key="11">
    <source>
        <dbReference type="ARBA" id="ARBA00023136"/>
    </source>
</evidence>